<sequence length="98" mass="11437">MGVEFNIEQLAEQLPDFSDHEGAHHWFTQKYGERFVLRETNTIEGKKVYFYHVIKEPGLYNEYLENISDEISDEINPDAFRSYSTIEISEDGDVSISI</sequence>
<dbReference type="EMBL" id="PGVD01000053">
    <property type="protein sequence ID" value="PLR93350.1"/>
    <property type="molecule type" value="Genomic_DNA"/>
</dbReference>
<evidence type="ECO:0000313" key="3">
    <source>
        <dbReference type="Proteomes" id="UP000234951"/>
    </source>
</evidence>
<dbReference type="Proteomes" id="UP000235114">
    <property type="component" value="Unassembled WGS sequence"/>
</dbReference>
<evidence type="ECO:0000313" key="4">
    <source>
        <dbReference type="Proteomes" id="UP000235114"/>
    </source>
</evidence>
<dbReference type="EMBL" id="PGVA01000001">
    <property type="protein sequence ID" value="PLR86862.1"/>
    <property type="molecule type" value="Genomic_DNA"/>
</dbReference>
<reference evidence="1 3" key="1">
    <citation type="submission" date="2017-11" db="EMBL/GenBank/DDBJ databases">
        <title>Comparitive Functional Genomics of Dry Heat Resistant strains isolated from the Viking Spacecraft.</title>
        <authorList>
            <person name="Seuylemezian A."/>
            <person name="Cooper K."/>
            <person name="Vaishampayan P."/>
        </authorList>
    </citation>
    <scope>NUCLEOTIDE SEQUENCE [LARGE SCALE GENOMIC DNA]</scope>
    <source>
        <strain evidence="1 3">M4.6</strain>
    </source>
</reference>
<organism evidence="1 3">
    <name type="scientific">Bacillus canaveralius</name>
    <dbReference type="NCBI Taxonomy" id="1403243"/>
    <lineage>
        <taxon>Bacteria</taxon>
        <taxon>Bacillati</taxon>
        <taxon>Bacillota</taxon>
        <taxon>Bacilli</taxon>
        <taxon>Bacillales</taxon>
        <taxon>Bacillaceae</taxon>
        <taxon>Bacillus</taxon>
    </lineage>
</organism>
<gene>
    <name evidence="1" type="ORF">CU635_00810</name>
    <name evidence="2" type="ORF">CVD25_17270</name>
</gene>
<dbReference type="RefSeq" id="WP_101575272.1">
    <property type="nucleotide sequence ID" value="NZ_PGVA01000001.1"/>
</dbReference>
<evidence type="ECO:0000313" key="1">
    <source>
        <dbReference type="EMBL" id="PLR86862.1"/>
    </source>
</evidence>
<dbReference type="Proteomes" id="UP000234951">
    <property type="component" value="Unassembled WGS sequence"/>
</dbReference>
<keyword evidence="4" id="KW-1185">Reference proteome</keyword>
<accession>A0A2N5GSW6</accession>
<protein>
    <submittedName>
        <fullName evidence="1">Uncharacterized protein</fullName>
    </submittedName>
</protein>
<comment type="caution">
    <text evidence="1">The sequence shown here is derived from an EMBL/GenBank/DDBJ whole genome shotgun (WGS) entry which is preliminary data.</text>
</comment>
<dbReference type="OrthoDB" id="2428270at2"/>
<proteinExistence type="predicted"/>
<dbReference type="AlphaFoldDB" id="A0A2N5GSW6"/>
<reference evidence="2 4" key="2">
    <citation type="submission" date="2017-12" db="EMBL/GenBank/DDBJ databases">
        <title>Comparative Functional Genomics of Dry Heat Resistant strains isolated from the Viking Spacecraft.</title>
        <authorList>
            <person name="Seuylemezian A."/>
            <person name="Cooper K."/>
            <person name="Vaishampayan P."/>
        </authorList>
    </citation>
    <scope>NUCLEOTIDE SEQUENCE [LARGE SCALE GENOMIC DNA]</scope>
    <source>
        <strain evidence="2 4">ATCC 29669</strain>
    </source>
</reference>
<name>A0A2N5GSW6_9BACI</name>
<evidence type="ECO:0000313" key="2">
    <source>
        <dbReference type="EMBL" id="PLR93350.1"/>
    </source>
</evidence>